<dbReference type="Gramene" id="KMS94556">
    <property type="protein sequence ID" value="KMS94556"/>
    <property type="gene ID" value="BVRB_020220"/>
</dbReference>
<accession>A0A0J8B0Q6</accession>
<protein>
    <submittedName>
        <fullName evidence="1">Uncharacterized protein</fullName>
    </submittedName>
</protein>
<dbReference type="EMBL" id="KQ092544">
    <property type="protein sequence ID" value="KMS94556.1"/>
    <property type="molecule type" value="Genomic_DNA"/>
</dbReference>
<evidence type="ECO:0000313" key="1">
    <source>
        <dbReference type="EMBL" id="KMS94556.1"/>
    </source>
</evidence>
<proteinExistence type="predicted"/>
<organism evidence="1 2">
    <name type="scientific">Beta vulgaris subsp. vulgaris</name>
    <name type="common">Beet</name>
    <dbReference type="NCBI Taxonomy" id="3555"/>
    <lineage>
        <taxon>Eukaryota</taxon>
        <taxon>Viridiplantae</taxon>
        <taxon>Streptophyta</taxon>
        <taxon>Embryophyta</taxon>
        <taxon>Tracheophyta</taxon>
        <taxon>Spermatophyta</taxon>
        <taxon>Magnoliopsida</taxon>
        <taxon>eudicotyledons</taxon>
        <taxon>Gunneridae</taxon>
        <taxon>Pentapetalae</taxon>
        <taxon>Caryophyllales</taxon>
        <taxon>Chenopodiaceae</taxon>
        <taxon>Betoideae</taxon>
        <taxon>Beta</taxon>
    </lineage>
</organism>
<sequence>MLKKNSKLRDFARRTTNVEEKQRNCTLRDEIERFTATLRDKEHQMLKRSTEEDCVRESERLRDFIYERE</sequence>
<reference evidence="1 2" key="1">
    <citation type="journal article" date="2014" name="Nature">
        <title>The genome of the recently domesticated crop plant sugar beet (Beta vulgaris).</title>
        <authorList>
            <person name="Dohm J.C."/>
            <person name="Minoche A.E."/>
            <person name="Holtgrawe D."/>
            <person name="Capella-Gutierrez S."/>
            <person name="Zakrzewski F."/>
            <person name="Tafer H."/>
            <person name="Rupp O."/>
            <person name="Sorensen T.R."/>
            <person name="Stracke R."/>
            <person name="Reinhardt R."/>
            <person name="Goesmann A."/>
            <person name="Kraft T."/>
            <person name="Schulz B."/>
            <person name="Stadler P.F."/>
            <person name="Schmidt T."/>
            <person name="Gabaldon T."/>
            <person name="Lehrach H."/>
            <person name="Weisshaar B."/>
            <person name="Himmelbauer H."/>
        </authorList>
    </citation>
    <scope>NUCLEOTIDE SEQUENCE [LARGE SCALE GENOMIC DNA]</scope>
    <source>
        <tissue evidence="1">Taproot</tissue>
    </source>
</reference>
<gene>
    <name evidence="1" type="ORF">BVRB_020220</name>
</gene>
<keyword evidence="2" id="KW-1185">Reference proteome</keyword>
<name>A0A0J8B0Q6_BETVV</name>
<dbReference type="AlphaFoldDB" id="A0A0J8B0Q6"/>
<dbReference type="Proteomes" id="UP000035740">
    <property type="component" value="Unassembled WGS sequence"/>
</dbReference>
<evidence type="ECO:0000313" key="2">
    <source>
        <dbReference type="Proteomes" id="UP000035740"/>
    </source>
</evidence>